<dbReference type="Proteomes" id="UP001228044">
    <property type="component" value="Unassembled WGS sequence"/>
</dbReference>
<protein>
    <recommendedName>
        <fullName evidence="3">XRE family transcriptional regulator</fullName>
    </recommendedName>
</protein>
<dbReference type="EMBL" id="JAUHHC010000004">
    <property type="protein sequence ID" value="MDN3921497.1"/>
    <property type="molecule type" value="Genomic_DNA"/>
</dbReference>
<sequence>MLSTVQLLDLAKEHQGGVTDYRISKLLGLKPQHVSGYRCNRNTPSNPVAMRLGELAGVDPVEAMAWVNLERASTDEERKAWELVLQRCARPAAS</sequence>
<proteinExistence type="predicted"/>
<evidence type="ECO:0008006" key="3">
    <source>
        <dbReference type="Google" id="ProtNLM"/>
    </source>
</evidence>
<evidence type="ECO:0000313" key="2">
    <source>
        <dbReference type="Proteomes" id="UP001228044"/>
    </source>
</evidence>
<accession>A0ABT8DXH0</accession>
<reference evidence="1 2" key="1">
    <citation type="submission" date="2023-06" db="EMBL/GenBank/DDBJ databases">
        <title>Pelomonas sp. PFR6 16S ribosomal RNA gene Genome sequencing and assembly.</title>
        <authorList>
            <person name="Woo H."/>
        </authorList>
    </citation>
    <scope>NUCLEOTIDE SEQUENCE [LARGE SCALE GENOMIC DNA]</scope>
    <source>
        <strain evidence="1 2">PFR6</strain>
    </source>
</reference>
<keyword evidence="2" id="KW-1185">Reference proteome</keyword>
<organism evidence="1 2">
    <name type="scientific">Roseateles violae</name>
    <dbReference type="NCBI Taxonomy" id="3058042"/>
    <lineage>
        <taxon>Bacteria</taxon>
        <taxon>Pseudomonadati</taxon>
        <taxon>Pseudomonadota</taxon>
        <taxon>Betaproteobacteria</taxon>
        <taxon>Burkholderiales</taxon>
        <taxon>Sphaerotilaceae</taxon>
        <taxon>Roseateles</taxon>
    </lineage>
</organism>
<dbReference type="RefSeq" id="WP_290359821.1">
    <property type="nucleotide sequence ID" value="NZ_JAUHHC010000004.1"/>
</dbReference>
<name>A0ABT8DXH0_9BURK</name>
<comment type="caution">
    <text evidence="1">The sequence shown here is derived from an EMBL/GenBank/DDBJ whole genome shotgun (WGS) entry which is preliminary data.</text>
</comment>
<gene>
    <name evidence="1" type="ORF">QWJ38_14485</name>
</gene>
<evidence type="ECO:0000313" key="1">
    <source>
        <dbReference type="EMBL" id="MDN3921497.1"/>
    </source>
</evidence>